<organism evidence="2 3">
    <name type="scientific">Leucobacter weissii</name>
    <dbReference type="NCBI Taxonomy" id="1983706"/>
    <lineage>
        <taxon>Bacteria</taxon>
        <taxon>Bacillati</taxon>
        <taxon>Actinomycetota</taxon>
        <taxon>Actinomycetes</taxon>
        <taxon>Micrococcales</taxon>
        <taxon>Microbacteriaceae</taxon>
        <taxon>Leucobacter</taxon>
    </lineage>
</organism>
<dbReference type="EMBL" id="JAGDYM010000014">
    <property type="protein sequence ID" value="MBO1902667.1"/>
    <property type="molecule type" value="Genomic_DNA"/>
</dbReference>
<dbReference type="Gene3D" id="3.40.50.1820">
    <property type="entry name" value="alpha/beta hydrolase"/>
    <property type="match status" value="1"/>
</dbReference>
<dbReference type="PANTHER" id="PTHR11614">
    <property type="entry name" value="PHOSPHOLIPASE-RELATED"/>
    <property type="match status" value="1"/>
</dbReference>
<dbReference type="SUPFAM" id="SSF53474">
    <property type="entry name" value="alpha/beta-Hydrolases"/>
    <property type="match status" value="1"/>
</dbReference>
<gene>
    <name evidence="2" type="ORF">J4H92_11995</name>
</gene>
<accession>A0A939SB61</accession>
<name>A0A939SB61_9MICO</name>
<keyword evidence="2" id="KW-0378">Hydrolase</keyword>
<protein>
    <submittedName>
        <fullName evidence="2">Alpha/beta fold hydrolase</fullName>
    </submittedName>
</protein>
<dbReference type="InterPro" id="IPR029058">
    <property type="entry name" value="AB_hydrolase_fold"/>
</dbReference>
<dbReference type="InterPro" id="IPR051044">
    <property type="entry name" value="MAG_DAG_Lipase"/>
</dbReference>
<evidence type="ECO:0000259" key="1">
    <source>
        <dbReference type="Pfam" id="PF12146"/>
    </source>
</evidence>
<dbReference type="GO" id="GO:0016787">
    <property type="term" value="F:hydrolase activity"/>
    <property type="evidence" value="ECO:0007669"/>
    <property type="project" value="UniProtKB-KW"/>
</dbReference>
<reference evidence="2" key="1">
    <citation type="submission" date="2021-03" db="EMBL/GenBank/DDBJ databases">
        <title>Leucobacter chromiisoli sp. nov., isolated from chromium-containing soil of chemical plant.</title>
        <authorList>
            <person name="Xu Z."/>
        </authorList>
    </citation>
    <scope>NUCLEOTIDE SEQUENCE</scope>
    <source>
        <strain evidence="2">S27</strain>
    </source>
</reference>
<evidence type="ECO:0000313" key="3">
    <source>
        <dbReference type="Proteomes" id="UP000664382"/>
    </source>
</evidence>
<dbReference type="InterPro" id="IPR022742">
    <property type="entry name" value="Hydrolase_4"/>
</dbReference>
<keyword evidence="3" id="KW-1185">Reference proteome</keyword>
<comment type="caution">
    <text evidence="2">The sequence shown here is derived from an EMBL/GenBank/DDBJ whole genome shotgun (WGS) entry which is preliminary data.</text>
</comment>
<evidence type="ECO:0000313" key="2">
    <source>
        <dbReference type="EMBL" id="MBO1902667.1"/>
    </source>
</evidence>
<proteinExistence type="predicted"/>
<dbReference type="Proteomes" id="UP000664382">
    <property type="component" value="Unassembled WGS sequence"/>
</dbReference>
<sequence>MLAARRPRRTVYSGSMSNEPDRFTYTDAEGIEISAYSWAVPAGSGGPHAIVQIAHGIGEHARRYDAFADVLTANGFAVFADDHRGHGETGRSQHRGDLAQLGRLGPGGLRAAEAAVLRLTAIARERHPGLPLIMFSHSWGSLMTQRILNREPRAFDAVVLSGSAYRTPRAMESGDLNRRWGGPDANGFEWLSSDAASVAAFIADPLCFEADILRLFGLADGLRLYGVPKRGIPAELPLLIVSGGDDPLSRGDGLQRLADAYRAVGVRDVSLRIYPGSRHELLNEVDRDEATADIVTWMLGRVE</sequence>
<dbReference type="AlphaFoldDB" id="A0A939SB61"/>
<dbReference type="Pfam" id="PF12146">
    <property type="entry name" value="Hydrolase_4"/>
    <property type="match status" value="1"/>
</dbReference>
<feature type="domain" description="Serine aminopeptidase S33" evidence="1">
    <location>
        <begin position="47"/>
        <end position="286"/>
    </location>
</feature>